<keyword evidence="2 8" id="KW-0812">Transmembrane</keyword>
<evidence type="ECO:0000256" key="5">
    <source>
        <dbReference type="ARBA" id="ARBA00023136"/>
    </source>
</evidence>
<keyword evidence="1" id="KW-0808">Transferase</keyword>
<dbReference type="STRING" id="139825.A0A401GBM6"/>
<dbReference type="RefSeq" id="XP_027610491.1">
    <property type="nucleotide sequence ID" value="XM_027754690.1"/>
</dbReference>
<name>A0A401GBM6_9APHY</name>
<keyword evidence="3 8" id="KW-1133">Transmembrane helix</keyword>
<evidence type="ECO:0000313" key="10">
    <source>
        <dbReference type="Proteomes" id="UP000287166"/>
    </source>
</evidence>
<dbReference type="GeneID" id="38776495"/>
<evidence type="ECO:0000256" key="3">
    <source>
        <dbReference type="ARBA" id="ARBA00022989"/>
    </source>
</evidence>
<evidence type="ECO:0008006" key="11">
    <source>
        <dbReference type="Google" id="ProtNLM"/>
    </source>
</evidence>
<sequence length="385" mass="42196">MEKFSAFRDPGTGIQPFLKPVPPLGSETLAYLALPFGYVVGAIRLSLIVVLGLLYALVVRGFCPVLIVVPPLYRLVTQFLTALICRLVLLLIGLWWIPVDVVARKRGRSQKLSEDWNPQAGDIIVSNWVSFVEILWLAFRFNPVFVLPIRSSADTTSPASESLASPVRTPGRRTGTGSAALSLPSARAPSPRVPIRGFRRASLLSMLRATGHVPISAQPGTAELEKLLSMEEIRNKADRPVVVFPECTTSNGRGLLRFAEIFREVKVPVTKFNVFVMCVRYDPPTALQPTLTHSIPSTVINPLPHLLTLAMSLAPLTVSIRLLAPSESPSSRAFLASEYVTGEQPVDLLSEACTSLIAHTGKMKRLGMGWEDKVAFLDFYNGKKK</sequence>
<feature type="transmembrane region" description="Helical" evidence="8">
    <location>
        <begin position="79"/>
        <end position="99"/>
    </location>
</feature>
<proteinExistence type="predicted"/>
<dbReference type="FunCoup" id="A0A401GBM6">
    <property type="interactions" value="43"/>
</dbReference>
<gene>
    <name evidence="9" type="ORF">SCP_0207780</name>
</gene>
<evidence type="ECO:0000256" key="8">
    <source>
        <dbReference type="SAM" id="Phobius"/>
    </source>
</evidence>
<reference evidence="9 10" key="1">
    <citation type="journal article" date="2018" name="Sci. Rep.">
        <title>Genome sequence of the cauliflower mushroom Sparassis crispa (Hanabiratake) and its association with beneficial usage.</title>
        <authorList>
            <person name="Kiyama R."/>
            <person name="Furutani Y."/>
            <person name="Kawaguchi K."/>
            <person name="Nakanishi T."/>
        </authorList>
    </citation>
    <scope>NUCLEOTIDE SEQUENCE [LARGE SCALE GENOMIC DNA]</scope>
</reference>
<accession>A0A401GBM6</accession>
<evidence type="ECO:0000256" key="4">
    <source>
        <dbReference type="ARBA" id="ARBA00023098"/>
    </source>
</evidence>
<evidence type="ECO:0000313" key="9">
    <source>
        <dbReference type="EMBL" id="GBE79578.1"/>
    </source>
</evidence>
<feature type="compositionally biased region" description="Polar residues" evidence="7">
    <location>
        <begin position="154"/>
        <end position="163"/>
    </location>
</feature>
<feature type="compositionally biased region" description="Low complexity" evidence="7">
    <location>
        <begin position="178"/>
        <end position="190"/>
    </location>
</feature>
<comment type="caution">
    <text evidence="9">The sequence shown here is derived from an EMBL/GenBank/DDBJ whole genome shotgun (WGS) entry which is preliminary data.</text>
</comment>
<dbReference type="GO" id="GO:0016746">
    <property type="term" value="F:acyltransferase activity"/>
    <property type="evidence" value="ECO:0007669"/>
    <property type="project" value="UniProtKB-KW"/>
</dbReference>
<dbReference type="AlphaFoldDB" id="A0A401GBM6"/>
<dbReference type="GO" id="GO:0006629">
    <property type="term" value="P:lipid metabolic process"/>
    <property type="evidence" value="ECO:0007669"/>
    <property type="project" value="UniProtKB-KW"/>
</dbReference>
<keyword evidence="4" id="KW-0443">Lipid metabolism</keyword>
<evidence type="ECO:0000256" key="2">
    <source>
        <dbReference type="ARBA" id="ARBA00022692"/>
    </source>
</evidence>
<dbReference type="OrthoDB" id="272512at2759"/>
<keyword evidence="5 8" id="KW-0472">Membrane</keyword>
<evidence type="ECO:0000256" key="1">
    <source>
        <dbReference type="ARBA" id="ARBA00022679"/>
    </source>
</evidence>
<dbReference type="PANTHER" id="PTHR23063">
    <property type="entry name" value="PHOSPHOLIPID ACYLTRANSFERASE"/>
    <property type="match status" value="1"/>
</dbReference>
<dbReference type="Proteomes" id="UP000287166">
    <property type="component" value="Unassembled WGS sequence"/>
</dbReference>
<dbReference type="InParanoid" id="A0A401GBM6"/>
<feature type="region of interest" description="Disordered" evidence="7">
    <location>
        <begin position="154"/>
        <end position="190"/>
    </location>
</feature>
<keyword evidence="10" id="KW-1185">Reference proteome</keyword>
<organism evidence="9 10">
    <name type="scientific">Sparassis crispa</name>
    <dbReference type="NCBI Taxonomy" id="139825"/>
    <lineage>
        <taxon>Eukaryota</taxon>
        <taxon>Fungi</taxon>
        <taxon>Dikarya</taxon>
        <taxon>Basidiomycota</taxon>
        <taxon>Agaricomycotina</taxon>
        <taxon>Agaricomycetes</taxon>
        <taxon>Polyporales</taxon>
        <taxon>Sparassidaceae</taxon>
        <taxon>Sparassis</taxon>
    </lineage>
</organism>
<evidence type="ECO:0000256" key="7">
    <source>
        <dbReference type="SAM" id="MobiDB-lite"/>
    </source>
</evidence>
<evidence type="ECO:0000256" key="6">
    <source>
        <dbReference type="ARBA" id="ARBA00023315"/>
    </source>
</evidence>
<dbReference type="EMBL" id="BFAD01000002">
    <property type="protein sequence ID" value="GBE79578.1"/>
    <property type="molecule type" value="Genomic_DNA"/>
</dbReference>
<protein>
    <recommendedName>
        <fullName evidence="11">Phospholipid/glycerol acyltransferase domain-containing protein</fullName>
    </recommendedName>
</protein>
<keyword evidence="6" id="KW-0012">Acyltransferase</keyword>
<dbReference type="PANTHER" id="PTHR23063:SF60">
    <property type="entry name" value="LYSOPHOSPHATIDIC ACID:OLEOYL-COA ACYLTRANSFERASE 1"/>
    <property type="match status" value="1"/>
</dbReference>